<name>A0A2R6WG06_MARPO</name>
<evidence type="ECO:0000313" key="2">
    <source>
        <dbReference type="Proteomes" id="UP000244005"/>
    </source>
</evidence>
<dbReference type="Gramene" id="Mp5g09120.1">
    <property type="protein sequence ID" value="Mp5g09120.1.cds"/>
    <property type="gene ID" value="Mp5g09120"/>
</dbReference>
<protein>
    <submittedName>
        <fullName evidence="1">Uncharacterized protein</fullName>
    </submittedName>
</protein>
<sequence length="280" mass="31094">MWTRRARSTENKKTPVFLFPRTAHEQVYAKAKMEASRMQPPLIRPALQPSKSGNLGTLWRRSGAQSFNATALTQSKVRSRSSRQEVAQSYRWCQHGQADSEIHRPQGPLSPACCTMVSLACSCACVFYFSDYTTSTTFKQAYVCVLLALVPVSRIPRFPPPLTTVLVQYRSDLAPVEPAGHACPERMESALVATCEARCSRRGPQSGDSSPARGLPVRQHSPGTCFLDRCQRVDWRGGHGRDRLGVGDMPRRTGWCGLEEAGRTRETVLGTPAERNLQRS</sequence>
<dbReference type="AlphaFoldDB" id="A0A2R6WG06"/>
<organism evidence="1 2">
    <name type="scientific">Marchantia polymorpha</name>
    <name type="common">Common liverwort</name>
    <name type="synonym">Marchantia aquatica</name>
    <dbReference type="NCBI Taxonomy" id="3197"/>
    <lineage>
        <taxon>Eukaryota</taxon>
        <taxon>Viridiplantae</taxon>
        <taxon>Streptophyta</taxon>
        <taxon>Embryophyta</taxon>
        <taxon>Marchantiophyta</taxon>
        <taxon>Marchantiopsida</taxon>
        <taxon>Marchantiidae</taxon>
        <taxon>Marchantiales</taxon>
        <taxon>Marchantiaceae</taxon>
        <taxon>Marchantia</taxon>
    </lineage>
</organism>
<keyword evidence="2" id="KW-1185">Reference proteome</keyword>
<dbReference type="Proteomes" id="UP000244005">
    <property type="component" value="Unassembled WGS sequence"/>
</dbReference>
<proteinExistence type="predicted"/>
<reference evidence="2" key="1">
    <citation type="journal article" date="2017" name="Cell">
        <title>Insights into land plant evolution garnered from the Marchantia polymorpha genome.</title>
        <authorList>
            <person name="Bowman J.L."/>
            <person name="Kohchi T."/>
            <person name="Yamato K.T."/>
            <person name="Jenkins J."/>
            <person name="Shu S."/>
            <person name="Ishizaki K."/>
            <person name="Yamaoka S."/>
            <person name="Nishihama R."/>
            <person name="Nakamura Y."/>
            <person name="Berger F."/>
            <person name="Adam C."/>
            <person name="Aki S.S."/>
            <person name="Althoff F."/>
            <person name="Araki T."/>
            <person name="Arteaga-Vazquez M.A."/>
            <person name="Balasubrmanian S."/>
            <person name="Barry K."/>
            <person name="Bauer D."/>
            <person name="Boehm C.R."/>
            <person name="Briginshaw L."/>
            <person name="Caballero-Perez J."/>
            <person name="Catarino B."/>
            <person name="Chen F."/>
            <person name="Chiyoda S."/>
            <person name="Chovatia M."/>
            <person name="Davies K.M."/>
            <person name="Delmans M."/>
            <person name="Demura T."/>
            <person name="Dierschke T."/>
            <person name="Dolan L."/>
            <person name="Dorantes-Acosta A.E."/>
            <person name="Eklund D.M."/>
            <person name="Florent S.N."/>
            <person name="Flores-Sandoval E."/>
            <person name="Fujiyama A."/>
            <person name="Fukuzawa H."/>
            <person name="Galik B."/>
            <person name="Grimanelli D."/>
            <person name="Grimwood J."/>
            <person name="Grossniklaus U."/>
            <person name="Hamada T."/>
            <person name="Haseloff J."/>
            <person name="Hetherington A.J."/>
            <person name="Higo A."/>
            <person name="Hirakawa Y."/>
            <person name="Hundley H.N."/>
            <person name="Ikeda Y."/>
            <person name="Inoue K."/>
            <person name="Inoue S.I."/>
            <person name="Ishida S."/>
            <person name="Jia Q."/>
            <person name="Kakita M."/>
            <person name="Kanazawa T."/>
            <person name="Kawai Y."/>
            <person name="Kawashima T."/>
            <person name="Kennedy M."/>
            <person name="Kinose K."/>
            <person name="Kinoshita T."/>
            <person name="Kohara Y."/>
            <person name="Koide E."/>
            <person name="Komatsu K."/>
            <person name="Kopischke S."/>
            <person name="Kubo M."/>
            <person name="Kyozuka J."/>
            <person name="Lagercrantz U."/>
            <person name="Lin S.S."/>
            <person name="Lindquist E."/>
            <person name="Lipzen A.M."/>
            <person name="Lu C.W."/>
            <person name="De Luna E."/>
            <person name="Martienssen R.A."/>
            <person name="Minamino N."/>
            <person name="Mizutani M."/>
            <person name="Mizutani M."/>
            <person name="Mochizuki N."/>
            <person name="Monte I."/>
            <person name="Mosher R."/>
            <person name="Nagasaki H."/>
            <person name="Nakagami H."/>
            <person name="Naramoto S."/>
            <person name="Nishitani K."/>
            <person name="Ohtani M."/>
            <person name="Okamoto T."/>
            <person name="Okumura M."/>
            <person name="Phillips J."/>
            <person name="Pollak B."/>
            <person name="Reinders A."/>
            <person name="Rovekamp M."/>
            <person name="Sano R."/>
            <person name="Sawa S."/>
            <person name="Schmid M.W."/>
            <person name="Shirakawa M."/>
            <person name="Solano R."/>
            <person name="Spunde A."/>
            <person name="Suetsugu N."/>
            <person name="Sugano S."/>
            <person name="Sugiyama A."/>
            <person name="Sun R."/>
            <person name="Suzuki Y."/>
            <person name="Takenaka M."/>
            <person name="Takezawa D."/>
            <person name="Tomogane H."/>
            <person name="Tsuzuki M."/>
            <person name="Ueda T."/>
            <person name="Umeda M."/>
            <person name="Ward J.M."/>
            <person name="Watanabe Y."/>
            <person name="Yazaki K."/>
            <person name="Yokoyama R."/>
            <person name="Yoshitake Y."/>
            <person name="Yotsui I."/>
            <person name="Zachgo S."/>
            <person name="Schmutz J."/>
        </authorList>
    </citation>
    <scope>NUCLEOTIDE SEQUENCE [LARGE SCALE GENOMIC DNA]</scope>
    <source>
        <strain evidence="2">Tak-1</strain>
    </source>
</reference>
<accession>A0A2R6WG06</accession>
<gene>
    <name evidence="1" type="ORF">MARPO_0095s0047</name>
</gene>
<dbReference type="EMBL" id="KZ772767">
    <property type="protein sequence ID" value="PTQ32789.1"/>
    <property type="molecule type" value="Genomic_DNA"/>
</dbReference>
<evidence type="ECO:0000313" key="1">
    <source>
        <dbReference type="EMBL" id="PTQ32789.1"/>
    </source>
</evidence>